<dbReference type="GO" id="GO:0003676">
    <property type="term" value="F:nucleic acid binding"/>
    <property type="evidence" value="ECO:0007669"/>
    <property type="project" value="InterPro"/>
</dbReference>
<accession>A0A836K2W7</accession>
<dbReference type="Pfam" id="PF17906">
    <property type="entry name" value="HTH_48"/>
    <property type="match status" value="1"/>
</dbReference>
<dbReference type="PANTHER" id="PTHR46060">
    <property type="entry name" value="MARINER MOS1 TRANSPOSASE-LIKE PROTEIN"/>
    <property type="match status" value="1"/>
</dbReference>
<comment type="caution">
    <text evidence="2">The sequence shown here is derived from an EMBL/GenBank/DDBJ whole genome shotgun (WGS) entry which is preliminary data.</text>
</comment>
<proteinExistence type="predicted"/>
<evidence type="ECO:0000313" key="2">
    <source>
        <dbReference type="EMBL" id="KAG5345622.1"/>
    </source>
</evidence>
<dbReference type="EMBL" id="JAANIB010000296">
    <property type="protein sequence ID" value="KAG5345622.1"/>
    <property type="molecule type" value="Genomic_DNA"/>
</dbReference>
<gene>
    <name evidence="2" type="ORF">G6Z77_0009789</name>
</gene>
<dbReference type="PANTHER" id="PTHR46060:SF1">
    <property type="entry name" value="MARINER MOS1 TRANSPOSASE-LIKE PROTEIN"/>
    <property type="match status" value="1"/>
</dbReference>
<organism evidence="2 3">
    <name type="scientific">Acromyrmex heyeri</name>
    <dbReference type="NCBI Taxonomy" id="230685"/>
    <lineage>
        <taxon>Eukaryota</taxon>
        <taxon>Metazoa</taxon>
        <taxon>Ecdysozoa</taxon>
        <taxon>Arthropoda</taxon>
        <taxon>Hexapoda</taxon>
        <taxon>Insecta</taxon>
        <taxon>Pterygota</taxon>
        <taxon>Neoptera</taxon>
        <taxon>Endopterygota</taxon>
        <taxon>Hymenoptera</taxon>
        <taxon>Apocrita</taxon>
        <taxon>Aculeata</taxon>
        <taxon>Formicoidea</taxon>
        <taxon>Formicidae</taxon>
        <taxon>Myrmicinae</taxon>
        <taxon>Acromyrmex</taxon>
    </lineage>
</organism>
<evidence type="ECO:0000313" key="3">
    <source>
        <dbReference type="Proteomes" id="UP000670152"/>
    </source>
</evidence>
<reference evidence="2 3" key="1">
    <citation type="submission" date="2020-02" db="EMBL/GenBank/DDBJ databases">
        <title>Relaxed selection underlies rapid genomic changes in the transitions from sociality to social parasitism in ants.</title>
        <authorList>
            <person name="Bi X."/>
        </authorList>
    </citation>
    <scope>NUCLEOTIDE SEQUENCE [LARGE SCALE GENOMIC DNA]</scope>
    <source>
        <strain evidence="2">BGI-DK2014b</strain>
        <tissue evidence="2">Whole body</tissue>
    </source>
</reference>
<evidence type="ECO:0000259" key="1">
    <source>
        <dbReference type="Pfam" id="PF17906"/>
    </source>
</evidence>
<name>A0A836K2W7_9HYME</name>
<dbReference type="AlphaFoldDB" id="A0A836K2W7"/>
<sequence length="225" mass="26155">MEQRAVIKFNAKLGKSASETFRSMQQVYGSQCLGRTAVFEWHKRFLEGRETLEDDKKSGRPILVRTSEMIEKVVMTEWVPEGQTVTKSNQTYYLTVLATLRERVRKKRSELWKNKSWILHQDNAPAYNALSVKRYLAARGTPVLEHAPYSPDLAPCDFFLFPKIKSALKGTRFESMEEVKRKSAELLNALTKEDFQHCFDQWKKRMERCVARGGEYIEGQHSIVE</sequence>
<feature type="non-terminal residue" evidence="2">
    <location>
        <position position="1"/>
    </location>
</feature>
<dbReference type="InterPro" id="IPR041426">
    <property type="entry name" value="Mos1_HTH"/>
</dbReference>
<dbReference type="Gene3D" id="3.30.420.10">
    <property type="entry name" value="Ribonuclease H-like superfamily/Ribonuclease H"/>
    <property type="match status" value="1"/>
</dbReference>
<feature type="domain" description="Mos1 transposase HTH" evidence="1">
    <location>
        <begin position="4"/>
        <end position="48"/>
    </location>
</feature>
<keyword evidence="3" id="KW-1185">Reference proteome</keyword>
<dbReference type="OrthoDB" id="7554754at2759"/>
<dbReference type="InterPro" id="IPR052709">
    <property type="entry name" value="Transposase-MT_Hybrid"/>
</dbReference>
<feature type="non-terminal residue" evidence="2">
    <location>
        <position position="225"/>
    </location>
</feature>
<protein>
    <submittedName>
        <fullName evidence="2">MOS1T transposase</fullName>
    </submittedName>
</protein>
<dbReference type="Proteomes" id="UP000670152">
    <property type="component" value="Unassembled WGS sequence"/>
</dbReference>
<dbReference type="InterPro" id="IPR036397">
    <property type="entry name" value="RNaseH_sf"/>
</dbReference>